<dbReference type="Proteomes" id="UP000694387">
    <property type="component" value="Chromosome 2"/>
</dbReference>
<feature type="domain" description="BTB" evidence="2">
    <location>
        <begin position="112"/>
        <end position="176"/>
    </location>
</feature>
<keyword evidence="4" id="KW-1185">Reference proteome</keyword>
<feature type="region of interest" description="Disordered" evidence="1">
    <location>
        <begin position="1"/>
        <end position="95"/>
    </location>
</feature>
<feature type="compositionally biased region" description="Acidic residues" evidence="1">
    <location>
        <begin position="72"/>
        <end position="86"/>
    </location>
</feature>
<dbReference type="Gene3D" id="3.30.710.10">
    <property type="entry name" value="Potassium Channel Kv1.1, Chain A"/>
    <property type="match status" value="1"/>
</dbReference>
<dbReference type="Pfam" id="PF00651">
    <property type="entry name" value="BTB"/>
    <property type="match status" value="1"/>
</dbReference>
<protein>
    <submittedName>
        <fullName evidence="3">Kelch like family member 33</fullName>
    </submittedName>
</protein>
<proteinExistence type="predicted"/>
<dbReference type="InterPro" id="IPR011333">
    <property type="entry name" value="SKP1/BTB/POZ_sf"/>
</dbReference>
<evidence type="ECO:0000259" key="2">
    <source>
        <dbReference type="PROSITE" id="PS50097"/>
    </source>
</evidence>
<feature type="compositionally biased region" description="Pro residues" evidence="1">
    <location>
        <begin position="36"/>
        <end position="58"/>
    </location>
</feature>
<dbReference type="GeneTree" id="ENSGT00940000156265"/>
<name>A0A9L0IAE0_EQUAS</name>
<dbReference type="Ensembl" id="ENSEAST00005039595.1">
    <property type="protein sequence ID" value="ENSEASP00005037121.1"/>
    <property type="gene ID" value="ENSEASG00005017475.2"/>
</dbReference>
<dbReference type="AlphaFoldDB" id="A0A9L0IAE0"/>
<reference evidence="3 4" key="1">
    <citation type="journal article" date="2020" name="Nat. Commun.">
        <title>Donkey genomes provide new insights into domestication and selection for coat color.</title>
        <authorList>
            <person name="Wang"/>
            <person name="C."/>
            <person name="Li"/>
            <person name="H."/>
            <person name="Guo"/>
            <person name="Y."/>
            <person name="Huang"/>
            <person name="J."/>
            <person name="Sun"/>
            <person name="Y."/>
            <person name="Min"/>
            <person name="J."/>
            <person name="Wang"/>
            <person name="J."/>
            <person name="Fang"/>
            <person name="X."/>
            <person name="Zhao"/>
            <person name="Z."/>
            <person name="Wang"/>
            <person name="S."/>
            <person name="Zhang"/>
            <person name="Y."/>
            <person name="Liu"/>
            <person name="Q."/>
            <person name="Jiang"/>
            <person name="Q."/>
            <person name="Wang"/>
            <person name="X."/>
            <person name="Guo"/>
            <person name="Y."/>
            <person name="Yang"/>
            <person name="C."/>
            <person name="Wang"/>
            <person name="Y."/>
            <person name="Tian"/>
            <person name="F."/>
            <person name="Zhuang"/>
            <person name="G."/>
            <person name="Fan"/>
            <person name="Y."/>
            <person name="Gao"/>
            <person name="Q."/>
            <person name="Li"/>
            <person name="Y."/>
            <person name="Ju"/>
            <person name="Z."/>
            <person name="Li"/>
            <person name="J."/>
            <person name="Li"/>
            <person name="R."/>
            <person name="Hou"/>
            <person name="M."/>
            <person name="Yang"/>
            <person name="G."/>
            <person name="Liu"/>
            <person name="G."/>
            <person name="Liu"/>
            <person name="W."/>
            <person name="Guo"/>
            <person name="J."/>
            <person name="Pan"/>
            <person name="S."/>
            <person name="Fan"/>
            <person name="G."/>
            <person name="Zhang"/>
            <person name="W."/>
            <person name="Zhang"/>
            <person name="R."/>
            <person name="Yu"/>
            <person name="J."/>
            <person name="Zhang"/>
            <person name="X."/>
            <person name="Yin"/>
            <person name="Q."/>
            <person name="Ji"/>
            <person name="C."/>
            <person name="Jin"/>
            <person name="Y."/>
            <person name="Yue"/>
            <person name="G."/>
            <person name="Liu"/>
            <person name="M."/>
            <person name="Xu"/>
            <person name="J."/>
            <person name="Liu"/>
            <person name="S."/>
            <person name="Jordana"/>
            <person name="J."/>
            <person name="Noce"/>
            <person name="A."/>
            <person name="Amills"/>
            <person name="M."/>
            <person name="Wu"/>
            <person name="D.D."/>
            <person name="Li"/>
            <person name="S."/>
            <person name="Zhou"/>
            <person name="X. and Zhong"/>
            <person name="J."/>
        </authorList>
    </citation>
    <scope>NUCLEOTIDE SEQUENCE [LARGE SCALE GENOMIC DNA]</scope>
</reference>
<accession>A0A9L0IAE0</accession>
<organism evidence="3 4">
    <name type="scientific">Equus asinus</name>
    <name type="common">Donkey</name>
    <name type="synonym">Equus africanus asinus</name>
    <dbReference type="NCBI Taxonomy" id="9793"/>
    <lineage>
        <taxon>Eukaryota</taxon>
        <taxon>Metazoa</taxon>
        <taxon>Chordata</taxon>
        <taxon>Craniata</taxon>
        <taxon>Vertebrata</taxon>
        <taxon>Euteleostomi</taxon>
        <taxon>Mammalia</taxon>
        <taxon>Eutheria</taxon>
        <taxon>Laurasiatheria</taxon>
        <taxon>Perissodactyla</taxon>
        <taxon>Equidae</taxon>
        <taxon>Equus</taxon>
    </lineage>
</organism>
<reference evidence="3" key="2">
    <citation type="submission" date="2025-08" db="UniProtKB">
        <authorList>
            <consortium name="Ensembl"/>
        </authorList>
    </citation>
    <scope>IDENTIFICATION</scope>
</reference>
<evidence type="ECO:0000313" key="4">
    <source>
        <dbReference type="Proteomes" id="UP000694387"/>
    </source>
</evidence>
<evidence type="ECO:0000256" key="1">
    <source>
        <dbReference type="SAM" id="MobiDB-lite"/>
    </source>
</evidence>
<evidence type="ECO:0000313" key="3">
    <source>
        <dbReference type="Ensembl" id="ENSEASP00005037121.1"/>
    </source>
</evidence>
<reference evidence="3" key="3">
    <citation type="submission" date="2025-09" db="UniProtKB">
        <authorList>
            <consortium name="Ensembl"/>
        </authorList>
    </citation>
    <scope>IDENTIFICATION</scope>
</reference>
<gene>
    <name evidence="3" type="primary">KLHL33</name>
</gene>
<dbReference type="SUPFAM" id="SSF54695">
    <property type="entry name" value="POZ domain"/>
    <property type="match status" value="1"/>
</dbReference>
<dbReference type="PROSITE" id="PS50097">
    <property type="entry name" value="BTB"/>
    <property type="match status" value="1"/>
</dbReference>
<sequence>MSVSGSAHRPSDPASVSLPVQKDGLGPPLPAARTPSWPPSPDEDPGLPPFPLEQPGPRPMAAGNLPSPALSLEEEEDEDEEDAEEPEGLRSEEHPSQFFAEAQRLREQRLLLDEEVSVGGRVYGVHRVILAAVSSLFQDRLLGSGDPLSPFSLDVAPGAWEAVLTFAYEGVLGPAPLGDVLVAAEVLGAPRVKAAAQWRHEGAGSAREDEKQPSQAEELRENLRSIELLYQEGVGCDLELEAGGCRLRGGTPVKGTGRRRHLCARLGACFPWSCWMDYFMPSVDETMVLP</sequence>
<dbReference type="InterPro" id="IPR000210">
    <property type="entry name" value="BTB/POZ_dom"/>
</dbReference>